<dbReference type="Gene3D" id="3.30.70.270">
    <property type="match status" value="2"/>
</dbReference>
<evidence type="ECO:0000256" key="7">
    <source>
        <dbReference type="ARBA" id="ARBA00022918"/>
    </source>
</evidence>
<dbReference type="InterPro" id="IPR043502">
    <property type="entry name" value="DNA/RNA_pol_sf"/>
</dbReference>
<dbReference type="SUPFAM" id="SSF56672">
    <property type="entry name" value="DNA/RNA polymerases"/>
    <property type="match status" value="1"/>
</dbReference>
<keyword evidence="6" id="KW-0378">Hydrolase</keyword>
<dbReference type="eggNOG" id="KOG0017">
    <property type="taxonomic scope" value="Eukaryota"/>
</dbReference>
<dbReference type="VEuPathDB" id="CryptoDB:GNI_188240"/>
<protein>
    <submittedName>
        <fullName evidence="9">Retrotransposon protein</fullName>
    </submittedName>
</protein>
<dbReference type="Gene3D" id="3.10.20.370">
    <property type="match status" value="1"/>
</dbReference>
<dbReference type="RefSeq" id="XP_011133644.1">
    <property type="nucleotide sequence ID" value="XM_011135342.1"/>
</dbReference>
<dbReference type="CDD" id="cd09274">
    <property type="entry name" value="RNase_HI_RT_Ty3"/>
    <property type="match status" value="1"/>
</dbReference>
<dbReference type="GO" id="GO:0003964">
    <property type="term" value="F:RNA-directed DNA polymerase activity"/>
    <property type="evidence" value="ECO:0007669"/>
    <property type="project" value="UniProtKB-KW"/>
</dbReference>
<dbReference type="AlphaFoldDB" id="A0A023AWL1"/>
<feature type="non-terminal residue" evidence="9">
    <location>
        <position position="524"/>
    </location>
</feature>
<keyword evidence="10" id="KW-1185">Reference proteome</keyword>
<dbReference type="FunFam" id="3.10.10.10:FF:000007">
    <property type="entry name" value="Retrovirus-related Pol polyprotein from transposon 17.6-like Protein"/>
    <property type="match status" value="1"/>
</dbReference>
<proteinExistence type="predicted"/>
<dbReference type="Proteomes" id="UP000019763">
    <property type="component" value="Unassembled WGS sequence"/>
</dbReference>
<reference evidence="9" key="1">
    <citation type="submission" date="2013-12" db="EMBL/GenBank/DDBJ databases">
        <authorList>
            <person name="Omoto C.K."/>
            <person name="Sibley D."/>
            <person name="Venepally P."/>
            <person name="Hadjithomas M."/>
            <person name="Karamycheva S."/>
            <person name="Brunk B."/>
            <person name="Roos D."/>
            <person name="Caler E."/>
            <person name="Lorenzi H."/>
        </authorList>
    </citation>
    <scope>NUCLEOTIDE SEQUENCE</scope>
</reference>
<keyword evidence="2" id="KW-0808">Transferase</keyword>
<dbReference type="FunFam" id="3.30.70.270:FF:000020">
    <property type="entry name" value="Transposon Tf2-6 polyprotein-like Protein"/>
    <property type="match status" value="1"/>
</dbReference>
<comment type="caution">
    <text evidence="9">The sequence shown here is derived from an EMBL/GenBank/DDBJ whole genome shotgun (WGS) entry which is preliminary data.</text>
</comment>
<gene>
    <name evidence="9" type="ORF">GNI_188240</name>
</gene>
<evidence type="ECO:0000256" key="4">
    <source>
        <dbReference type="ARBA" id="ARBA00022722"/>
    </source>
</evidence>
<keyword evidence="1" id="KW-0645">Protease</keyword>
<dbReference type="GeneID" id="22916217"/>
<name>A0A023AWL1_GRENI</name>
<dbReference type="InterPro" id="IPR000477">
    <property type="entry name" value="RT_dom"/>
</dbReference>
<dbReference type="PROSITE" id="PS50878">
    <property type="entry name" value="RT_POL"/>
    <property type="match status" value="1"/>
</dbReference>
<keyword evidence="3" id="KW-0548">Nucleotidyltransferase</keyword>
<dbReference type="Pfam" id="PF17917">
    <property type="entry name" value="RT_RNaseH"/>
    <property type="match status" value="1"/>
</dbReference>
<evidence type="ECO:0000256" key="2">
    <source>
        <dbReference type="ARBA" id="ARBA00022679"/>
    </source>
</evidence>
<dbReference type="InterPro" id="IPR043128">
    <property type="entry name" value="Rev_trsase/Diguanyl_cyclase"/>
</dbReference>
<evidence type="ECO:0000313" key="10">
    <source>
        <dbReference type="Proteomes" id="UP000019763"/>
    </source>
</evidence>
<evidence type="ECO:0000259" key="8">
    <source>
        <dbReference type="PROSITE" id="PS50878"/>
    </source>
</evidence>
<sequence length="524" mass="58755">MPYLREHRAELDVSGGRLQLDGQPLRLTQRAGKSPGGGAATARGSEALKEALGNVGDGTGGRRRLEALLLEHEEVWCGEDLGRTTVVEHGIEVTDPRPVACRGRRYNDAQKAIIEAEVTAMLEKGVIRPSRSPYASGIVLVKKKTGEWRFCIDYRPLNAVTVRDEFPIPRIDDLLRAVRGSRWFVALDLRAGYWQVAMRERDVPKTAFRTPTGLFEFVVMPFGLVNAPATFQRMVEQLFGDMYWSGVLVYLDDILVHAPTLDEVLRLLGEVLRRLRAAGLKLRLSKCTFLPRQIEYLGHVIEEGRIAPQPKKVEAIRQLKAPTDVRGLRQLLGMVGYYRSFVPNYAGVTQPLAKLMRSQVPYAWGEEQQHAFELVKASLVGAALCNDFSGAQLVVETDASDYAVAGILSCDSHGKMTPIEYMSKTLSEVEVRWPTREKEAYAIVAALRKFDVYTRGRRTTVYTDHKSLEWMFQAQKGKIARWAATLQEYDLKIIHKSGSQIAHVDALSRLAKDEALVEDRMTCA</sequence>
<evidence type="ECO:0000256" key="5">
    <source>
        <dbReference type="ARBA" id="ARBA00022759"/>
    </source>
</evidence>
<dbReference type="GO" id="GO:0004519">
    <property type="term" value="F:endonuclease activity"/>
    <property type="evidence" value="ECO:0007669"/>
    <property type="project" value="UniProtKB-KW"/>
</dbReference>
<dbReference type="PANTHER" id="PTHR37984">
    <property type="entry name" value="PROTEIN CBG26694"/>
    <property type="match status" value="1"/>
</dbReference>
<dbReference type="OrthoDB" id="2013610at2759"/>
<dbReference type="InterPro" id="IPR050951">
    <property type="entry name" value="Retrovirus_Pol_polyprotein"/>
</dbReference>
<dbReference type="Pfam" id="PF00078">
    <property type="entry name" value="RVT_1"/>
    <property type="match status" value="1"/>
</dbReference>
<feature type="domain" description="Reverse transcriptase" evidence="8">
    <location>
        <begin position="122"/>
        <end position="301"/>
    </location>
</feature>
<dbReference type="OMA" id="VRTISEW"/>
<evidence type="ECO:0000256" key="1">
    <source>
        <dbReference type="ARBA" id="ARBA00022670"/>
    </source>
</evidence>
<evidence type="ECO:0000256" key="6">
    <source>
        <dbReference type="ARBA" id="ARBA00022801"/>
    </source>
</evidence>
<dbReference type="CDD" id="cd01647">
    <property type="entry name" value="RT_LTR"/>
    <property type="match status" value="1"/>
</dbReference>
<dbReference type="GO" id="GO:0008233">
    <property type="term" value="F:peptidase activity"/>
    <property type="evidence" value="ECO:0007669"/>
    <property type="project" value="UniProtKB-KW"/>
</dbReference>
<dbReference type="Gene3D" id="3.10.10.10">
    <property type="entry name" value="HIV Type 1 Reverse Transcriptase, subunit A, domain 1"/>
    <property type="match status" value="1"/>
</dbReference>
<evidence type="ECO:0000256" key="3">
    <source>
        <dbReference type="ARBA" id="ARBA00022695"/>
    </source>
</evidence>
<keyword evidence="5" id="KW-0255">Endonuclease</keyword>
<dbReference type="PANTHER" id="PTHR37984:SF5">
    <property type="entry name" value="PROTEIN NYNRIN-LIKE"/>
    <property type="match status" value="1"/>
</dbReference>
<dbReference type="EMBL" id="AFNH02001432">
    <property type="protein sequence ID" value="EZG43099.1"/>
    <property type="molecule type" value="Genomic_DNA"/>
</dbReference>
<keyword evidence="7" id="KW-0695">RNA-directed DNA polymerase</keyword>
<accession>A0A023AWL1</accession>
<evidence type="ECO:0000313" key="9">
    <source>
        <dbReference type="EMBL" id="EZG43099.1"/>
    </source>
</evidence>
<organism evidence="9 10">
    <name type="scientific">Gregarina niphandrodes</name>
    <name type="common">Septate eugregarine</name>
    <dbReference type="NCBI Taxonomy" id="110365"/>
    <lineage>
        <taxon>Eukaryota</taxon>
        <taxon>Sar</taxon>
        <taxon>Alveolata</taxon>
        <taxon>Apicomplexa</taxon>
        <taxon>Conoidasida</taxon>
        <taxon>Gregarinasina</taxon>
        <taxon>Eugregarinorida</taxon>
        <taxon>Gregarinidae</taxon>
        <taxon>Gregarina</taxon>
    </lineage>
</organism>
<dbReference type="GO" id="GO:0006508">
    <property type="term" value="P:proteolysis"/>
    <property type="evidence" value="ECO:0007669"/>
    <property type="project" value="UniProtKB-KW"/>
</dbReference>
<dbReference type="InterPro" id="IPR041373">
    <property type="entry name" value="RT_RNaseH"/>
</dbReference>
<keyword evidence="4" id="KW-0540">Nuclease</keyword>